<comment type="caution">
    <text evidence="1">The sequence shown here is derived from an EMBL/GenBank/DDBJ whole genome shotgun (WGS) entry which is preliminary data.</text>
</comment>
<accession>A0A432GHH6</accession>
<proteinExistence type="predicted"/>
<dbReference type="Proteomes" id="UP000288322">
    <property type="component" value="Unassembled WGS sequence"/>
</dbReference>
<organism evidence="1 3">
    <name type="scientific">SAR324 cluster bacterium</name>
    <dbReference type="NCBI Taxonomy" id="2024889"/>
    <lineage>
        <taxon>Bacteria</taxon>
        <taxon>Deltaproteobacteria</taxon>
        <taxon>SAR324 cluster</taxon>
    </lineage>
</organism>
<dbReference type="PROSITE" id="PS51257">
    <property type="entry name" value="PROKAR_LIPOPROTEIN"/>
    <property type="match status" value="1"/>
</dbReference>
<gene>
    <name evidence="2" type="ORF">DSY93_08830</name>
    <name evidence="1" type="ORF">DSY94_08805</name>
</gene>
<evidence type="ECO:0000313" key="4">
    <source>
        <dbReference type="Proteomes" id="UP000288322"/>
    </source>
</evidence>
<evidence type="ECO:0000313" key="3">
    <source>
        <dbReference type="Proteomes" id="UP000287176"/>
    </source>
</evidence>
<evidence type="ECO:0000313" key="1">
    <source>
        <dbReference type="EMBL" id="RTZ83208.1"/>
    </source>
</evidence>
<dbReference type="EMBL" id="QNZH01000236">
    <property type="protein sequence ID" value="RTZ88243.1"/>
    <property type="molecule type" value="Genomic_DNA"/>
</dbReference>
<dbReference type="EMBL" id="QNZI01000226">
    <property type="protein sequence ID" value="RTZ83208.1"/>
    <property type="molecule type" value="Genomic_DNA"/>
</dbReference>
<name>A0A432GHH6_9DELT</name>
<protein>
    <recommendedName>
        <fullName evidence="5">Lipoprotein</fullName>
    </recommendedName>
</protein>
<dbReference type="AlphaFoldDB" id="A0A432GHH6"/>
<evidence type="ECO:0000313" key="2">
    <source>
        <dbReference type="EMBL" id="RTZ88243.1"/>
    </source>
</evidence>
<dbReference type="Proteomes" id="UP000287176">
    <property type="component" value="Unassembled WGS sequence"/>
</dbReference>
<evidence type="ECO:0008006" key="5">
    <source>
        <dbReference type="Google" id="ProtNLM"/>
    </source>
</evidence>
<sequence>MLTGSYKNKFGMLKFARIVFSLGAIVLAGCSSQEVYVYEKLPEASECRRYTDYWTVSACNRKHQIKMNEKLDSVIRTTNYRLSRKYNQRDKCKERKYRSAPQGCYISHLPSRANLPTFGKTAD</sequence>
<reference evidence="3 4" key="1">
    <citation type="submission" date="2018-06" db="EMBL/GenBank/DDBJ databases">
        <title>Combined omics and stable isotope probing to characterize newly discovered Mariana Back-Arc vent microbial communities.</title>
        <authorList>
            <person name="Trembath-Reichert E."/>
            <person name="Huber J.A."/>
        </authorList>
    </citation>
    <scope>NUCLEOTIDE SEQUENCE [LARGE SCALE GENOMIC DNA]</scope>
    <source>
        <strain evidence="2">MAG 151</strain>
        <strain evidence="1">MAG 24</strain>
    </source>
</reference>